<gene>
    <name evidence="1" type="ORF">RGR602_PC02059</name>
</gene>
<sequence>MAFTLEVVVKGFRPKSADNIREIDVSPQQAKAWREIFCALTQHSWSSEASNDRAIDDKRMNNFIGDHARTAYCIH</sequence>
<dbReference type="HOGENOM" id="CLU_2668501_0_0_5"/>
<dbReference type="AlphaFoldDB" id="A0A0B4XI23"/>
<reference evidence="1 2" key="1">
    <citation type="submission" date="2013-11" db="EMBL/GenBank/DDBJ databases">
        <title>Complete genome sequence of Rhizobium gallicum bv. gallicum R602.</title>
        <authorList>
            <person name="Bustos P."/>
            <person name="Santamaria R.I."/>
            <person name="Lozano L."/>
            <person name="Acosta J.L."/>
            <person name="Ormeno-Orrillo E."/>
            <person name="Rogel M.A."/>
            <person name="Romero D."/>
            <person name="Cevallos M.A."/>
            <person name="Martinez-Romero E."/>
            <person name="Gonzalez V."/>
        </authorList>
    </citation>
    <scope>NUCLEOTIDE SEQUENCE [LARGE SCALE GENOMIC DNA]</scope>
    <source>
        <strain evidence="1 2">R602</strain>
        <plasmid evidence="1 2">pRgalR602c</plasmid>
    </source>
</reference>
<evidence type="ECO:0000313" key="2">
    <source>
        <dbReference type="Proteomes" id="UP000031368"/>
    </source>
</evidence>
<evidence type="ECO:0000313" key="1">
    <source>
        <dbReference type="EMBL" id="AJD46082.1"/>
    </source>
</evidence>
<accession>A0A0B4XI23</accession>
<geneLocation type="plasmid" evidence="1 2">
    <name>pRgalR602c</name>
</geneLocation>
<dbReference type="EMBL" id="CP006880">
    <property type="protein sequence ID" value="AJD46082.1"/>
    <property type="molecule type" value="Genomic_DNA"/>
</dbReference>
<keyword evidence="1" id="KW-0614">Plasmid</keyword>
<proteinExistence type="predicted"/>
<protein>
    <submittedName>
        <fullName evidence="1">Uncharacterized protein</fullName>
    </submittedName>
</protein>
<name>A0A0B4XI23_9HYPH</name>
<dbReference type="KEGG" id="rga:RGR602_PC02059"/>
<dbReference type="Proteomes" id="UP000031368">
    <property type="component" value="Plasmid pRgalR602c"/>
</dbReference>
<dbReference type="RefSeq" id="WP_040116151.1">
    <property type="nucleotide sequence ID" value="NZ_CP006880.1"/>
</dbReference>
<organism evidence="1 2">
    <name type="scientific">Rhizobium gallicum bv. gallicum R602sp</name>
    <dbReference type="NCBI Taxonomy" id="1041138"/>
    <lineage>
        <taxon>Bacteria</taxon>
        <taxon>Pseudomonadati</taxon>
        <taxon>Pseudomonadota</taxon>
        <taxon>Alphaproteobacteria</taxon>
        <taxon>Hyphomicrobiales</taxon>
        <taxon>Rhizobiaceae</taxon>
        <taxon>Rhizobium/Agrobacterium group</taxon>
        <taxon>Rhizobium</taxon>
    </lineage>
</organism>
<keyword evidence="2" id="KW-1185">Reference proteome</keyword>